<feature type="compositionally biased region" description="Polar residues" evidence="1">
    <location>
        <begin position="832"/>
        <end position="841"/>
    </location>
</feature>
<feature type="compositionally biased region" description="Low complexity" evidence="1">
    <location>
        <begin position="1"/>
        <end position="18"/>
    </location>
</feature>
<feature type="region of interest" description="Disordered" evidence="1">
    <location>
        <begin position="342"/>
        <end position="421"/>
    </location>
</feature>
<dbReference type="HOGENOM" id="CLU_311240_0_0_1"/>
<accession>E6ZTZ1</accession>
<protein>
    <submittedName>
        <fullName evidence="2">Uncharacterized protein</fullName>
    </submittedName>
</protein>
<feature type="compositionally biased region" description="Basic and acidic residues" evidence="1">
    <location>
        <begin position="112"/>
        <end position="175"/>
    </location>
</feature>
<reference evidence="2 3" key="1">
    <citation type="journal article" date="2010" name="Science">
        <title>Pathogenicity determinants in smut fungi revealed by genome comparison.</title>
        <authorList>
            <person name="Schirawski J."/>
            <person name="Mannhaupt G."/>
            <person name="Muench K."/>
            <person name="Brefort T."/>
            <person name="Schipper K."/>
            <person name="Doehlemann G."/>
            <person name="Di Stasio M."/>
            <person name="Roessel N."/>
            <person name="Mendoza-Mendoza A."/>
            <person name="Pester D."/>
            <person name="Mueller O."/>
            <person name="Winterberg B."/>
            <person name="Meyer E."/>
            <person name="Ghareeb H."/>
            <person name="Wollenberg T."/>
            <person name="Muensterkoetter M."/>
            <person name="Wong P."/>
            <person name="Walter M."/>
            <person name="Stukenbrock E."/>
            <person name="Gueldener U."/>
            <person name="Kahmann R."/>
        </authorList>
    </citation>
    <scope>NUCLEOTIDE SEQUENCE [LARGE SCALE GENOMIC DNA]</scope>
    <source>
        <strain evidence="3">SRZ2</strain>
    </source>
</reference>
<feature type="compositionally biased region" description="Basic and acidic residues" evidence="1">
    <location>
        <begin position="370"/>
        <end position="379"/>
    </location>
</feature>
<feature type="compositionally biased region" description="Basic and acidic residues" evidence="1">
    <location>
        <begin position="86"/>
        <end position="103"/>
    </location>
</feature>
<feature type="region of interest" description="Disordered" evidence="1">
    <location>
        <begin position="448"/>
        <end position="671"/>
    </location>
</feature>
<dbReference type="AlphaFoldDB" id="E6ZTZ1"/>
<feature type="compositionally biased region" description="Basic and acidic residues" evidence="1">
    <location>
        <begin position="271"/>
        <end position="291"/>
    </location>
</feature>
<feature type="compositionally biased region" description="Basic and acidic residues" evidence="1">
    <location>
        <begin position="544"/>
        <end position="561"/>
    </location>
</feature>
<dbReference type="VEuPathDB" id="FungiDB:sr10412"/>
<feature type="compositionally biased region" description="Polar residues" evidence="1">
    <location>
        <begin position="176"/>
        <end position="194"/>
    </location>
</feature>
<dbReference type="eggNOG" id="ENOG502RDRG">
    <property type="taxonomic scope" value="Eukaryota"/>
</dbReference>
<feature type="compositionally biased region" description="Pro residues" evidence="1">
    <location>
        <begin position="816"/>
        <end position="826"/>
    </location>
</feature>
<feature type="compositionally biased region" description="Basic and acidic residues" evidence="1">
    <location>
        <begin position="208"/>
        <end position="222"/>
    </location>
</feature>
<feature type="compositionally biased region" description="Basic and acidic residues" evidence="1">
    <location>
        <begin position="657"/>
        <end position="671"/>
    </location>
</feature>
<dbReference type="Proteomes" id="UP000008867">
    <property type="component" value="Chromosome 2"/>
</dbReference>
<feature type="compositionally biased region" description="Basic and acidic residues" evidence="1">
    <location>
        <begin position="515"/>
        <end position="535"/>
    </location>
</feature>
<organism evidence="2 3">
    <name type="scientific">Sporisorium reilianum (strain SRZ2)</name>
    <name type="common">Maize head smut fungus</name>
    <dbReference type="NCBI Taxonomy" id="999809"/>
    <lineage>
        <taxon>Eukaryota</taxon>
        <taxon>Fungi</taxon>
        <taxon>Dikarya</taxon>
        <taxon>Basidiomycota</taxon>
        <taxon>Ustilaginomycotina</taxon>
        <taxon>Ustilaginomycetes</taxon>
        <taxon>Ustilaginales</taxon>
        <taxon>Ustilaginaceae</taxon>
        <taxon>Sporisorium</taxon>
    </lineage>
</organism>
<feature type="compositionally biased region" description="Pro residues" evidence="1">
    <location>
        <begin position="846"/>
        <end position="856"/>
    </location>
</feature>
<feature type="region of interest" description="Disordered" evidence="1">
    <location>
        <begin position="1"/>
        <end position="22"/>
    </location>
</feature>
<gene>
    <name evidence="2" type="ORF">sr10412</name>
</gene>
<name>E6ZTZ1_SPORE</name>
<sequence length="948" mass="105602">MSNGNAAQARQQGADGDGLNLPSFRDLVAFQRADADDRATLARHHREHVEIDASPRGSLEKSFEVVAIKRAPHHHRDQPTASSARQHIDRDGGHDKYVQDRGGTHQYSQGHRAVDRDPRDDFATHFRAREATAREQHHDARNYAARDHQAHETYRTGRIDERMPSRQDDIVRERAPTSQEMVRSSKAYQPSVSYPPQRLPAATSDNVHPSDRPRSTNAERRPVPTQPVPSQGATSFPRPPQHSPAPDHPRTHGDRNAHNQRQSAAAPTRISPHDKEPYRDYRTLEHLDRRSLPPSPQIVDARRAQAGSGSLGQTPSPRLPMPRSQGRMFDYSCARLPVESRGHASAANMGPPPSSFRVVHASAGSSVPVDRTRERDGGRQRVSSHPQAYPSDHGVVYQQRHSGYGEDARGRTVSSVERLSDKAIQERSHELERARMQVVEASLMPRAISADARRGDSPLHRDQRSLHSGSPHRACEPRASPVQREGQLIRPVQAVAIDHHHSARPSPSDSPRLVRARDDYERPSRTVVRHTEDAYPPRASTNGHQHDAQESRPPQRERMDAKQFYALLQQQEQDKYDRRAQRSSPPDAFERRSASVHESRRSDAEPRYRDQAPAQRVPSASPGFPPRETQVERVLNAVRRYDDGVSREAVRPVQENGGERRREREAPSMRELVHMELAQMELSRNAREEAVFSSRSRRGEEYQSARNAAPEYSRSSRIPAGYEPMPQQAAVHGAGRPSPEHVVAPTPAYRYDNAVQHPSRGTGEHMHRVSPPQPPRARERDTDHARPRYLPAQADTAKDTADRPSFHDAHHAPAAQPRPPPKPRALPPVIASQHTSVQPPRTTAEPSPPAPIPVPAARPLKRHRADSDTSLVLKASRFAMVEHEDAARPSSGRVVLPSPPRVAGARETGHRRHGDRVERAGDGGVAVVEGAAKRGDSSAPITPPRSSG</sequence>
<dbReference type="OrthoDB" id="2556348at2759"/>
<proteinExistence type="predicted"/>
<evidence type="ECO:0000256" key="1">
    <source>
        <dbReference type="SAM" id="MobiDB-lite"/>
    </source>
</evidence>
<feature type="compositionally biased region" description="Basic and acidic residues" evidence="1">
    <location>
        <begin position="245"/>
        <end position="257"/>
    </location>
</feature>
<feature type="region of interest" description="Disordered" evidence="1">
    <location>
        <begin position="70"/>
        <end position="325"/>
    </location>
</feature>
<feature type="compositionally biased region" description="Basic and acidic residues" evidence="1">
    <location>
        <begin position="451"/>
        <end position="465"/>
    </location>
</feature>
<evidence type="ECO:0000313" key="2">
    <source>
        <dbReference type="EMBL" id="CBQ70698.1"/>
    </source>
</evidence>
<dbReference type="EMBL" id="FQ311441">
    <property type="protein sequence ID" value="CBQ70698.1"/>
    <property type="molecule type" value="Genomic_DNA"/>
</dbReference>
<feature type="region of interest" description="Disordered" evidence="1">
    <location>
        <begin position="685"/>
        <end position="868"/>
    </location>
</feature>
<feature type="compositionally biased region" description="Basic and acidic residues" evidence="1">
    <location>
        <begin position="796"/>
        <end position="811"/>
    </location>
</feature>
<feature type="compositionally biased region" description="Basic and acidic residues" evidence="1">
    <location>
        <begin position="639"/>
        <end position="650"/>
    </location>
</feature>
<evidence type="ECO:0000313" key="3">
    <source>
        <dbReference type="Proteomes" id="UP000008867"/>
    </source>
</evidence>
<feature type="compositionally biased region" description="Basic and acidic residues" evidence="1">
    <location>
        <begin position="588"/>
        <end position="610"/>
    </location>
</feature>
<feature type="compositionally biased region" description="Basic and acidic residues" evidence="1">
    <location>
        <begin position="776"/>
        <end position="786"/>
    </location>
</feature>
<feature type="region of interest" description="Disordered" evidence="1">
    <location>
        <begin position="884"/>
        <end position="948"/>
    </location>
</feature>
<feature type="compositionally biased region" description="Polar residues" evidence="1">
    <location>
        <begin position="307"/>
        <end position="316"/>
    </location>
</feature>
<keyword evidence="3" id="KW-1185">Reference proteome</keyword>